<dbReference type="Pfam" id="PF00072">
    <property type="entry name" value="Response_reg"/>
    <property type="match status" value="1"/>
</dbReference>
<keyword evidence="5" id="KW-1185">Reference proteome</keyword>
<dbReference type="InterPro" id="IPR050595">
    <property type="entry name" value="Bact_response_regulator"/>
</dbReference>
<dbReference type="Gene3D" id="3.40.50.2300">
    <property type="match status" value="1"/>
</dbReference>
<feature type="modified residue" description="4-aspartylphosphate" evidence="2">
    <location>
        <position position="41"/>
    </location>
</feature>
<proteinExistence type="predicted"/>
<name>A0A9J7BFR2_9BACT</name>
<sequence>MIANSLTAILRTRGYKAQAVYSAAGAMTAAKDLIPDTVISDIMMPEMNGIELAAYFAVHHPACRVMLMSGDTAAPDLLRAALRHAQSHSTYHKTVGPIEILQTLAAFAPSA</sequence>
<reference evidence="4" key="1">
    <citation type="submission" date="2021-04" db="EMBL/GenBank/DDBJ databases">
        <title>Phylogenetic analysis of Acidobacteriaceae.</title>
        <authorList>
            <person name="Qiu L."/>
            <person name="Zhang Q."/>
        </authorList>
    </citation>
    <scope>NUCLEOTIDE SEQUENCE</scope>
    <source>
        <strain evidence="4">DSM 25168</strain>
    </source>
</reference>
<feature type="domain" description="Response regulatory" evidence="3">
    <location>
        <begin position="1"/>
        <end position="108"/>
    </location>
</feature>
<organism evidence="4 5">
    <name type="scientific">Occallatibacter riparius</name>
    <dbReference type="NCBI Taxonomy" id="1002689"/>
    <lineage>
        <taxon>Bacteria</taxon>
        <taxon>Pseudomonadati</taxon>
        <taxon>Acidobacteriota</taxon>
        <taxon>Terriglobia</taxon>
        <taxon>Terriglobales</taxon>
        <taxon>Acidobacteriaceae</taxon>
        <taxon>Occallatibacter</taxon>
    </lineage>
</organism>
<accession>A0A9J7BFR2</accession>
<evidence type="ECO:0000259" key="3">
    <source>
        <dbReference type="PROSITE" id="PS50110"/>
    </source>
</evidence>
<evidence type="ECO:0000256" key="2">
    <source>
        <dbReference type="PROSITE-ProRule" id="PRU00169"/>
    </source>
</evidence>
<dbReference type="InterPro" id="IPR011006">
    <property type="entry name" value="CheY-like_superfamily"/>
</dbReference>
<dbReference type="EMBL" id="CP093313">
    <property type="protein sequence ID" value="UWZ81852.1"/>
    <property type="molecule type" value="Genomic_DNA"/>
</dbReference>
<dbReference type="Proteomes" id="UP001059380">
    <property type="component" value="Chromosome"/>
</dbReference>
<dbReference type="KEGG" id="orp:MOP44_14810"/>
<evidence type="ECO:0000313" key="5">
    <source>
        <dbReference type="Proteomes" id="UP001059380"/>
    </source>
</evidence>
<evidence type="ECO:0000313" key="4">
    <source>
        <dbReference type="EMBL" id="UWZ81852.1"/>
    </source>
</evidence>
<gene>
    <name evidence="4" type="ORF">MOP44_14810</name>
</gene>
<dbReference type="AlphaFoldDB" id="A0A9J7BFR2"/>
<dbReference type="PANTHER" id="PTHR44591:SF3">
    <property type="entry name" value="RESPONSE REGULATORY DOMAIN-CONTAINING PROTEIN"/>
    <property type="match status" value="1"/>
</dbReference>
<dbReference type="PANTHER" id="PTHR44591">
    <property type="entry name" value="STRESS RESPONSE REGULATOR PROTEIN 1"/>
    <property type="match status" value="1"/>
</dbReference>
<dbReference type="SUPFAM" id="SSF52172">
    <property type="entry name" value="CheY-like"/>
    <property type="match status" value="1"/>
</dbReference>
<protein>
    <submittedName>
        <fullName evidence="4">Response regulator</fullName>
    </submittedName>
</protein>
<dbReference type="GO" id="GO:0000160">
    <property type="term" value="P:phosphorelay signal transduction system"/>
    <property type="evidence" value="ECO:0007669"/>
    <property type="project" value="InterPro"/>
</dbReference>
<dbReference type="InterPro" id="IPR001789">
    <property type="entry name" value="Sig_transdc_resp-reg_receiver"/>
</dbReference>
<dbReference type="CDD" id="cd00156">
    <property type="entry name" value="REC"/>
    <property type="match status" value="1"/>
</dbReference>
<evidence type="ECO:0000256" key="1">
    <source>
        <dbReference type="ARBA" id="ARBA00022553"/>
    </source>
</evidence>
<keyword evidence="1 2" id="KW-0597">Phosphoprotein</keyword>
<dbReference type="PROSITE" id="PS50110">
    <property type="entry name" value="RESPONSE_REGULATORY"/>
    <property type="match status" value="1"/>
</dbReference>